<organism evidence="1 2">
    <name type="scientific">SAR86 cluster bacterium</name>
    <dbReference type="NCBI Taxonomy" id="2030880"/>
    <lineage>
        <taxon>Bacteria</taxon>
        <taxon>Pseudomonadati</taxon>
        <taxon>Pseudomonadota</taxon>
        <taxon>Gammaproteobacteria</taxon>
        <taxon>SAR86 cluster</taxon>
    </lineage>
</organism>
<proteinExistence type="predicted"/>
<reference evidence="1" key="1">
    <citation type="submission" date="2020-10" db="EMBL/GenBank/DDBJ databases">
        <title>Microbiome of the Black Sea water column analyzed by genome centric metagenomics.</title>
        <authorList>
            <person name="Cabello-Yeves P.J."/>
            <person name="Callieri C."/>
            <person name="Picazo A."/>
            <person name="Mehrshad M."/>
            <person name="Haro-Moreno J.M."/>
            <person name="Roda-Garcia J."/>
            <person name="Dzembekova N."/>
            <person name="Slabakova V."/>
            <person name="Slabakova N."/>
            <person name="Moncheva S."/>
            <person name="Rodriguez-Valera F."/>
        </authorList>
    </citation>
    <scope>NUCLEOTIDE SEQUENCE</scope>
    <source>
        <strain evidence="1">BS30m-G43</strain>
    </source>
</reference>
<dbReference type="Proteomes" id="UP000705230">
    <property type="component" value="Unassembled WGS sequence"/>
</dbReference>
<evidence type="ECO:0008006" key="3">
    <source>
        <dbReference type="Google" id="ProtNLM"/>
    </source>
</evidence>
<dbReference type="AlphaFoldDB" id="A0A937J534"/>
<gene>
    <name evidence="1" type="ORF">ISR29_01085</name>
</gene>
<protein>
    <recommendedName>
        <fullName evidence="3">DUF4177 domain-containing protein</fullName>
    </recommendedName>
</protein>
<dbReference type="EMBL" id="JADHSG010000001">
    <property type="protein sequence ID" value="MBL6902781.1"/>
    <property type="molecule type" value="Genomic_DNA"/>
</dbReference>
<name>A0A937J534_9GAMM</name>
<comment type="caution">
    <text evidence="1">The sequence shown here is derived from an EMBL/GenBank/DDBJ whole genome shotgun (WGS) entry which is preliminary data.</text>
</comment>
<evidence type="ECO:0000313" key="1">
    <source>
        <dbReference type="EMBL" id="MBL6902781.1"/>
    </source>
</evidence>
<sequence length="56" mass="6668">MGYTNPETEEFKEKHKSDDWKLIMMNIEINKLGQDGWEMVSNNGSDQIYFKRPEQS</sequence>
<accession>A0A937J534</accession>
<evidence type="ECO:0000313" key="2">
    <source>
        <dbReference type="Proteomes" id="UP000705230"/>
    </source>
</evidence>